<gene>
    <name evidence="1" type="ORF">A4U43_C03F19210</name>
</gene>
<sequence>MVALKEPWMVTAKEEGLVTLEPATMVMETGGPGQIKPSKVAAWEEDQAMPEPPQALHDDDGSGRDDVVLIIIMVNGEEGFPEMIKAMSDNEEILRYKPSEIAAAALFCSAKQMFPLEFDDFVHAVEISCLMNQLNEELRGANIEIVIFLKAYG</sequence>
<name>A0A5P1FGG4_ASPOF</name>
<dbReference type="Gramene" id="ONK75660">
    <property type="protein sequence ID" value="ONK75660"/>
    <property type="gene ID" value="A4U43_C03F19210"/>
</dbReference>
<evidence type="ECO:0000313" key="2">
    <source>
        <dbReference type="Proteomes" id="UP000243459"/>
    </source>
</evidence>
<evidence type="ECO:0000313" key="1">
    <source>
        <dbReference type="EMBL" id="ONK75660.1"/>
    </source>
</evidence>
<dbReference type="Proteomes" id="UP000243459">
    <property type="component" value="Chromosome 3"/>
</dbReference>
<reference evidence="2" key="1">
    <citation type="journal article" date="2017" name="Nat. Commun.">
        <title>The asparagus genome sheds light on the origin and evolution of a young Y chromosome.</title>
        <authorList>
            <person name="Harkess A."/>
            <person name="Zhou J."/>
            <person name="Xu C."/>
            <person name="Bowers J.E."/>
            <person name="Van der Hulst R."/>
            <person name="Ayyampalayam S."/>
            <person name="Mercati F."/>
            <person name="Riccardi P."/>
            <person name="McKain M.R."/>
            <person name="Kakrana A."/>
            <person name="Tang H."/>
            <person name="Ray J."/>
            <person name="Groenendijk J."/>
            <person name="Arikit S."/>
            <person name="Mathioni S.M."/>
            <person name="Nakano M."/>
            <person name="Shan H."/>
            <person name="Telgmann-Rauber A."/>
            <person name="Kanno A."/>
            <person name="Yue Z."/>
            <person name="Chen H."/>
            <person name="Li W."/>
            <person name="Chen Y."/>
            <person name="Xu X."/>
            <person name="Zhang Y."/>
            <person name="Luo S."/>
            <person name="Chen H."/>
            <person name="Gao J."/>
            <person name="Mao Z."/>
            <person name="Pires J.C."/>
            <person name="Luo M."/>
            <person name="Kudrna D."/>
            <person name="Wing R.A."/>
            <person name="Meyers B.C."/>
            <person name="Yi K."/>
            <person name="Kong H."/>
            <person name="Lavrijsen P."/>
            <person name="Sunseri F."/>
            <person name="Falavigna A."/>
            <person name="Ye Y."/>
            <person name="Leebens-Mack J.H."/>
            <person name="Chen G."/>
        </authorList>
    </citation>
    <scope>NUCLEOTIDE SEQUENCE [LARGE SCALE GENOMIC DNA]</scope>
    <source>
        <strain evidence="2">cv. DH0086</strain>
    </source>
</reference>
<evidence type="ECO:0008006" key="3">
    <source>
        <dbReference type="Google" id="ProtNLM"/>
    </source>
</evidence>
<dbReference type="AlphaFoldDB" id="A0A5P1FGG4"/>
<keyword evidence="2" id="KW-1185">Reference proteome</keyword>
<accession>A0A5P1FGG4</accession>
<dbReference type="EMBL" id="CM007383">
    <property type="protein sequence ID" value="ONK75660.1"/>
    <property type="molecule type" value="Genomic_DNA"/>
</dbReference>
<organism evidence="1 2">
    <name type="scientific">Asparagus officinalis</name>
    <name type="common">Garden asparagus</name>
    <dbReference type="NCBI Taxonomy" id="4686"/>
    <lineage>
        <taxon>Eukaryota</taxon>
        <taxon>Viridiplantae</taxon>
        <taxon>Streptophyta</taxon>
        <taxon>Embryophyta</taxon>
        <taxon>Tracheophyta</taxon>
        <taxon>Spermatophyta</taxon>
        <taxon>Magnoliopsida</taxon>
        <taxon>Liliopsida</taxon>
        <taxon>Asparagales</taxon>
        <taxon>Asparagaceae</taxon>
        <taxon>Asparagoideae</taxon>
        <taxon>Asparagus</taxon>
    </lineage>
</organism>
<proteinExistence type="predicted"/>
<protein>
    <recommendedName>
        <fullName evidence="3">Cyclin C-terminal domain-containing protein</fullName>
    </recommendedName>
</protein>